<dbReference type="SFLD" id="SFLDS00003">
    <property type="entry name" value="Haloacid_Dehalogenase"/>
    <property type="match status" value="1"/>
</dbReference>
<protein>
    <submittedName>
        <fullName evidence="5">HAD family hydrolase</fullName>
    </submittedName>
</protein>
<dbReference type="InterPro" id="IPR023214">
    <property type="entry name" value="HAD_sf"/>
</dbReference>
<dbReference type="SFLD" id="SFLDG01129">
    <property type="entry name" value="C1.5:_HAD__Beta-PGM__Phosphata"/>
    <property type="match status" value="1"/>
</dbReference>
<keyword evidence="2" id="KW-0479">Metal-binding</keyword>
<proteinExistence type="predicted"/>
<evidence type="ECO:0000256" key="3">
    <source>
        <dbReference type="ARBA" id="ARBA00022801"/>
    </source>
</evidence>
<dbReference type="InterPro" id="IPR051400">
    <property type="entry name" value="HAD-like_hydrolase"/>
</dbReference>
<sequence>MSLKRKEELFMIKGIIWDVDDTLYDQLLPFQSAVKQTFPEIYPHLPMDAFYKQFRHNSDAVFFKQVSGEWSLEYMRQYRIQQTLLDFNYPKISLETAQVFQEHYQYELDHIELMPAIRSLLDLLAKTSLQLGVITNGPSDHQHKKIKQLSLSKWIPTSQIIVSGDVQTEKPGASIFKQMEIRTGLKEGELLYIGDSFANDVVGANQANWSVLWFNHRHHSPLDLELSYTEILSVDELVNYLHQHHLS</sequence>
<dbReference type="InterPro" id="IPR006439">
    <property type="entry name" value="HAD-SF_hydro_IA"/>
</dbReference>
<keyword evidence="3 5" id="KW-0378">Hydrolase</keyword>
<dbReference type="GO" id="GO:0046872">
    <property type="term" value="F:metal ion binding"/>
    <property type="evidence" value="ECO:0007669"/>
    <property type="project" value="UniProtKB-KW"/>
</dbReference>
<dbReference type="Gene3D" id="3.40.50.1000">
    <property type="entry name" value="HAD superfamily/HAD-like"/>
    <property type="match status" value="1"/>
</dbReference>
<name>A0A3S0AFH5_9ENTE</name>
<dbReference type="PANTHER" id="PTHR46470:SF2">
    <property type="entry name" value="GLYCERALDEHYDE 3-PHOSPHATE PHOSPHATASE"/>
    <property type="match status" value="1"/>
</dbReference>
<organism evidence="5 6">
    <name type="scientific">Vagococcus humatus</name>
    <dbReference type="NCBI Taxonomy" id="1889241"/>
    <lineage>
        <taxon>Bacteria</taxon>
        <taxon>Bacillati</taxon>
        <taxon>Bacillota</taxon>
        <taxon>Bacilli</taxon>
        <taxon>Lactobacillales</taxon>
        <taxon>Enterococcaceae</taxon>
        <taxon>Vagococcus</taxon>
    </lineage>
</organism>
<dbReference type="Pfam" id="PF13419">
    <property type="entry name" value="HAD_2"/>
    <property type="match status" value="1"/>
</dbReference>
<evidence type="ECO:0000256" key="2">
    <source>
        <dbReference type="ARBA" id="ARBA00022723"/>
    </source>
</evidence>
<dbReference type="OrthoDB" id="25198at2"/>
<evidence type="ECO:0000256" key="1">
    <source>
        <dbReference type="ARBA" id="ARBA00001946"/>
    </source>
</evidence>
<evidence type="ECO:0000313" key="5">
    <source>
        <dbReference type="EMBL" id="RST90382.1"/>
    </source>
</evidence>
<evidence type="ECO:0000256" key="4">
    <source>
        <dbReference type="ARBA" id="ARBA00022842"/>
    </source>
</evidence>
<dbReference type="Gene3D" id="1.20.120.710">
    <property type="entry name" value="Haloacid dehalogenase hydrolase-like domain"/>
    <property type="match status" value="1"/>
</dbReference>
<dbReference type="PANTHER" id="PTHR46470">
    <property type="entry name" value="N-ACYLNEURAMINATE-9-PHOSPHATASE"/>
    <property type="match status" value="1"/>
</dbReference>
<evidence type="ECO:0000313" key="6">
    <source>
        <dbReference type="Proteomes" id="UP000277864"/>
    </source>
</evidence>
<keyword evidence="6" id="KW-1185">Reference proteome</keyword>
<reference evidence="5 6" key="1">
    <citation type="submission" date="2018-03" db="EMBL/GenBank/DDBJ databases">
        <authorList>
            <person name="Gulvik C.A."/>
        </authorList>
    </citation>
    <scope>NUCLEOTIDE SEQUENCE [LARGE SCALE GENOMIC DNA]</scope>
    <source>
        <strain evidence="5 6">JCM 31581</strain>
    </source>
</reference>
<comment type="caution">
    <text evidence="5">The sequence shown here is derived from an EMBL/GenBank/DDBJ whole genome shotgun (WGS) entry which is preliminary data.</text>
</comment>
<dbReference type="NCBIfam" id="TIGR01549">
    <property type="entry name" value="HAD-SF-IA-v1"/>
    <property type="match status" value="1"/>
</dbReference>
<dbReference type="AlphaFoldDB" id="A0A3S0AFH5"/>
<dbReference type="GO" id="GO:0044281">
    <property type="term" value="P:small molecule metabolic process"/>
    <property type="evidence" value="ECO:0007669"/>
    <property type="project" value="UniProtKB-ARBA"/>
</dbReference>
<gene>
    <name evidence="5" type="ORF">C7P63_04720</name>
</gene>
<comment type="cofactor">
    <cofactor evidence="1">
        <name>Mg(2+)</name>
        <dbReference type="ChEBI" id="CHEBI:18420"/>
    </cofactor>
</comment>
<dbReference type="GO" id="GO:0016791">
    <property type="term" value="F:phosphatase activity"/>
    <property type="evidence" value="ECO:0007669"/>
    <property type="project" value="TreeGrafter"/>
</dbReference>
<dbReference type="Proteomes" id="UP000277864">
    <property type="component" value="Unassembled WGS sequence"/>
</dbReference>
<dbReference type="InterPro" id="IPR036412">
    <property type="entry name" value="HAD-like_sf"/>
</dbReference>
<keyword evidence="4" id="KW-0460">Magnesium</keyword>
<dbReference type="EMBL" id="PXZH01000001">
    <property type="protein sequence ID" value="RST90382.1"/>
    <property type="molecule type" value="Genomic_DNA"/>
</dbReference>
<dbReference type="SUPFAM" id="SSF56784">
    <property type="entry name" value="HAD-like"/>
    <property type="match status" value="1"/>
</dbReference>
<dbReference type="InterPro" id="IPR041492">
    <property type="entry name" value="HAD_2"/>
</dbReference>
<accession>A0A3S0AFH5</accession>